<feature type="compositionally biased region" description="Basic and acidic residues" evidence="1">
    <location>
        <begin position="226"/>
        <end position="253"/>
    </location>
</feature>
<name>A0A014MXV2_9HYPO</name>
<accession>A0A014MXV2</accession>
<evidence type="ECO:0000256" key="1">
    <source>
        <dbReference type="SAM" id="MobiDB-lite"/>
    </source>
</evidence>
<feature type="compositionally biased region" description="Polar residues" evidence="1">
    <location>
        <begin position="207"/>
        <end position="223"/>
    </location>
</feature>
<dbReference type="HOGENOM" id="CLU_038179_0_0_1"/>
<evidence type="ECO:0000313" key="2">
    <source>
        <dbReference type="EMBL" id="EXU96292.1"/>
    </source>
</evidence>
<dbReference type="EMBL" id="JELW01000052">
    <property type="protein sequence ID" value="EXU96292.1"/>
    <property type="molecule type" value="Genomic_DNA"/>
</dbReference>
<dbReference type="CDD" id="cd22249">
    <property type="entry name" value="UDM1_RNF168_RNF169-like"/>
    <property type="match status" value="1"/>
</dbReference>
<sequence length="362" mass="41434">MCTTNCYTYVYPDGHRETIKQPSLCPSSRHGQPCSQNIVFKHDAQSVSYGHPVAPAFVSPATYAPQYYSNYPPTPTYSPRASTPTYRSGDESDRSYHSASRSRRRSVYTTPRMESSSRRYEQNGRTVLVHNPPTPSTPPPAFTFPRTAPSSPSFANAAPYIVDTSPRGASSRRPMIVDERPRHGQDAARIHIEFHDGGRKKKHRRQTPSTSSYDSRHSYTSASENDEVRRRRHEDEAARSETRRMTQEEEIRQQRLRARIAKANAEIASREAVPLPPTLKRSSTAAKATHHLGDREKELIERIQTLEIKEQARQDRGRSSKRDDDAQKERLMERMLPRRRATVGPGSRRPRVEYTDGVYRWE</sequence>
<dbReference type="Proteomes" id="UP000030151">
    <property type="component" value="Unassembled WGS sequence"/>
</dbReference>
<dbReference type="AlphaFoldDB" id="A0A014MXV2"/>
<protein>
    <submittedName>
        <fullName evidence="2">Uncharacterized protein</fullName>
    </submittedName>
</protein>
<proteinExistence type="predicted"/>
<reference evidence="2 3" key="1">
    <citation type="submission" date="2014-02" db="EMBL/GenBank/DDBJ databases">
        <title>The genome sequence of the entomopathogenic fungus Metarhizium robertsii ARSEF 2575.</title>
        <authorList>
            <person name="Giuliano Garisto Donzelli B."/>
            <person name="Roe B.A."/>
            <person name="Macmil S.L."/>
            <person name="Krasnoff S.B."/>
            <person name="Gibson D.M."/>
        </authorList>
    </citation>
    <scope>NUCLEOTIDE SEQUENCE [LARGE SCALE GENOMIC DNA]</scope>
    <source>
        <strain evidence="2 3">ARSEF 2575</strain>
    </source>
</reference>
<feature type="region of interest" description="Disordered" evidence="1">
    <location>
        <begin position="70"/>
        <end position="141"/>
    </location>
</feature>
<comment type="caution">
    <text evidence="2">The sequence shown here is derived from an EMBL/GenBank/DDBJ whole genome shotgun (WGS) entry which is preliminary data.</text>
</comment>
<feature type="compositionally biased region" description="Basic and acidic residues" evidence="1">
    <location>
        <begin position="310"/>
        <end position="336"/>
    </location>
</feature>
<feature type="region of interest" description="Disordered" evidence="1">
    <location>
        <begin position="310"/>
        <end position="362"/>
    </location>
</feature>
<feature type="compositionally biased region" description="Pro residues" evidence="1">
    <location>
        <begin position="132"/>
        <end position="141"/>
    </location>
</feature>
<gene>
    <name evidence="2" type="ORF">X797_010677</name>
</gene>
<dbReference type="eggNOG" id="ENOG502R6SQ">
    <property type="taxonomic scope" value="Eukaryota"/>
</dbReference>
<evidence type="ECO:0000313" key="3">
    <source>
        <dbReference type="Proteomes" id="UP000030151"/>
    </source>
</evidence>
<feature type="region of interest" description="Disordered" evidence="1">
    <location>
        <begin position="192"/>
        <end position="253"/>
    </location>
</feature>
<dbReference type="OrthoDB" id="3439480at2759"/>
<feature type="compositionally biased region" description="Basic and acidic residues" evidence="1">
    <location>
        <begin position="350"/>
        <end position="362"/>
    </location>
</feature>
<organism evidence="2 3">
    <name type="scientific">Metarhizium robertsii</name>
    <dbReference type="NCBI Taxonomy" id="568076"/>
    <lineage>
        <taxon>Eukaryota</taxon>
        <taxon>Fungi</taxon>
        <taxon>Dikarya</taxon>
        <taxon>Ascomycota</taxon>
        <taxon>Pezizomycotina</taxon>
        <taxon>Sordariomycetes</taxon>
        <taxon>Hypocreomycetidae</taxon>
        <taxon>Hypocreales</taxon>
        <taxon>Clavicipitaceae</taxon>
        <taxon>Metarhizium</taxon>
    </lineage>
</organism>